<dbReference type="GO" id="GO:0030870">
    <property type="term" value="C:Mre11 complex"/>
    <property type="evidence" value="ECO:0007669"/>
    <property type="project" value="InterPro"/>
</dbReference>
<dbReference type="InterPro" id="IPR000253">
    <property type="entry name" value="FHA_dom"/>
</dbReference>
<organism evidence="7 8">
    <name type="scientific">Wickerhamiella sorbophila</name>
    <dbReference type="NCBI Taxonomy" id="45607"/>
    <lineage>
        <taxon>Eukaryota</taxon>
        <taxon>Fungi</taxon>
        <taxon>Dikarya</taxon>
        <taxon>Ascomycota</taxon>
        <taxon>Saccharomycotina</taxon>
        <taxon>Dipodascomycetes</taxon>
        <taxon>Dipodascales</taxon>
        <taxon>Trichomonascaceae</taxon>
        <taxon>Wickerhamiella</taxon>
    </lineage>
</organism>
<dbReference type="InterPro" id="IPR043014">
    <property type="entry name" value="Nibrin_BRCT2_sf"/>
</dbReference>
<sequence length="528" mass="58052">MWIANIDGLRRKWLKPGKTYTVGRSSKSESDIVIKEPSVSRSHITISIAKTQPMSAGQVSIKSRVTVTDLGSRFGSQLNSVVLEPNSPAMVPTGSEIATLLVGTRSKVVLEWAPQTITFSASTSETEDFNKCVSLVEPMDIKVVSDIVPSTKFFLKAAKTSTKLLYALAKGLPVVSLQFSQAIADAADEMEVDFAKFPQPLDFLADPKFAPDETRKSCLANYTFYILDKGQYDALEPIIKQAGGKCVFKSDPWQKGMLVIEPPREELKAKAENLGNMVDPSAFLVSIRDKTPIKVMGSRARKPKRAVDMLTFMTQSQPTQASQPLKRIVPVANTLFEHSPPSQKRKRVEPLANVLFGQFDAKSARVVNDLNDSKELETQLPPAPAYVSDPEPVVPSKSIPKRQIVHLPLPSKRLARPIDVDTEDYEEEPLSIPSTPELANLVLVENCIAVDEVPQVTDITPSQTWNDGPNFKAFKRNAPVKMGSVSLVKAGSSGLDNSILENDSLLADSDRESTNHNLDEDEFSFHFS</sequence>
<comment type="subcellular location">
    <subcellularLocation>
        <location evidence="1">Nucleus</location>
    </subcellularLocation>
</comment>
<comment type="caution">
    <text evidence="7">The sequence shown here is derived from an EMBL/GenBank/DDBJ whole genome shotgun (WGS) entry which is preliminary data.</text>
</comment>
<dbReference type="RefSeq" id="XP_024666496.1">
    <property type="nucleotide sequence ID" value="XM_024810728.1"/>
</dbReference>
<dbReference type="EMBL" id="NDIQ01000022">
    <property type="protein sequence ID" value="PRT56551.1"/>
    <property type="molecule type" value="Genomic_DNA"/>
</dbReference>
<dbReference type="SUPFAM" id="SSF49879">
    <property type="entry name" value="SMAD/FHA domain"/>
    <property type="match status" value="1"/>
</dbReference>
<evidence type="ECO:0000256" key="5">
    <source>
        <dbReference type="ARBA" id="ARBA00044757"/>
    </source>
</evidence>
<dbReference type="PANTHER" id="PTHR12162">
    <property type="entry name" value="NIBRIN-RELATED"/>
    <property type="match status" value="1"/>
</dbReference>
<accession>A0A2T0FNH9</accession>
<dbReference type="InterPro" id="IPR008984">
    <property type="entry name" value="SMAD_FHA_dom_sf"/>
</dbReference>
<dbReference type="InterPro" id="IPR040227">
    <property type="entry name" value="Nibrin-rel"/>
</dbReference>
<dbReference type="PROSITE" id="PS50006">
    <property type="entry name" value="FHA_DOMAIN"/>
    <property type="match status" value="1"/>
</dbReference>
<dbReference type="Proteomes" id="UP000238350">
    <property type="component" value="Unassembled WGS sequence"/>
</dbReference>
<gene>
    <name evidence="7" type="ORF">B9G98_04171</name>
</gene>
<dbReference type="Gene3D" id="2.60.200.20">
    <property type="match status" value="1"/>
</dbReference>
<dbReference type="AlphaFoldDB" id="A0A2T0FNH9"/>
<keyword evidence="4" id="KW-0539">Nucleus</keyword>
<dbReference type="GO" id="GO:0007095">
    <property type="term" value="P:mitotic G2 DNA damage checkpoint signaling"/>
    <property type="evidence" value="ECO:0007669"/>
    <property type="project" value="InterPro"/>
</dbReference>
<evidence type="ECO:0000256" key="1">
    <source>
        <dbReference type="ARBA" id="ARBA00004123"/>
    </source>
</evidence>
<proteinExistence type="inferred from homology"/>
<evidence type="ECO:0000259" key="6">
    <source>
        <dbReference type="PROSITE" id="PS50006"/>
    </source>
</evidence>
<evidence type="ECO:0000256" key="2">
    <source>
        <dbReference type="ARBA" id="ARBA00022763"/>
    </source>
</evidence>
<evidence type="ECO:0000313" key="8">
    <source>
        <dbReference type="Proteomes" id="UP000238350"/>
    </source>
</evidence>
<dbReference type="Pfam" id="PF00498">
    <property type="entry name" value="FHA"/>
    <property type="match status" value="1"/>
</dbReference>
<evidence type="ECO:0000256" key="3">
    <source>
        <dbReference type="ARBA" id="ARBA00023204"/>
    </source>
</evidence>
<dbReference type="GO" id="GO:0000724">
    <property type="term" value="P:double-strand break repair via homologous recombination"/>
    <property type="evidence" value="ECO:0007669"/>
    <property type="project" value="TreeGrafter"/>
</dbReference>
<dbReference type="GO" id="GO:0003684">
    <property type="term" value="F:damaged DNA binding"/>
    <property type="evidence" value="ECO:0007669"/>
    <property type="project" value="TreeGrafter"/>
</dbReference>
<evidence type="ECO:0000313" key="7">
    <source>
        <dbReference type="EMBL" id="PRT56551.1"/>
    </source>
</evidence>
<dbReference type="CDD" id="cd22667">
    <property type="entry name" value="FHA_NBN"/>
    <property type="match status" value="1"/>
</dbReference>
<comment type="similarity">
    <text evidence="5">Belongs to the Nibrin family.</text>
</comment>
<dbReference type="STRING" id="45607.A0A2T0FNH9"/>
<name>A0A2T0FNH9_9ASCO</name>
<dbReference type="OrthoDB" id="552194at2759"/>
<dbReference type="PANTHER" id="PTHR12162:SF0">
    <property type="entry name" value="NIBRIN"/>
    <property type="match status" value="1"/>
</dbReference>
<keyword evidence="2" id="KW-0227">DNA damage</keyword>
<dbReference type="GeneID" id="36517919"/>
<keyword evidence="8" id="KW-1185">Reference proteome</keyword>
<keyword evidence="3" id="KW-0234">DNA repair</keyword>
<protein>
    <recommendedName>
        <fullName evidence="6">FHA domain-containing protein</fullName>
    </recommendedName>
</protein>
<evidence type="ECO:0000256" key="4">
    <source>
        <dbReference type="ARBA" id="ARBA00023242"/>
    </source>
</evidence>
<dbReference type="SMART" id="SM00240">
    <property type="entry name" value="FHA"/>
    <property type="match status" value="1"/>
</dbReference>
<reference evidence="7 8" key="1">
    <citation type="submission" date="2017-04" db="EMBL/GenBank/DDBJ databases">
        <title>Genome sequencing of [Candida] sorbophila.</title>
        <authorList>
            <person name="Ahn J.O."/>
        </authorList>
    </citation>
    <scope>NUCLEOTIDE SEQUENCE [LARGE SCALE GENOMIC DNA]</scope>
    <source>
        <strain evidence="7 8">DS02</strain>
    </source>
</reference>
<dbReference type="Gene3D" id="3.40.50.10980">
    <property type="entry name" value="Nibrin, BRCT2 domain"/>
    <property type="match status" value="1"/>
</dbReference>
<feature type="domain" description="FHA" evidence="6">
    <location>
        <begin position="20"/>
        <end position="83"/>
    </location>
</feature>